<dbReference type="AlphaFoldDB" id="A0A1F5UPS4"/>
<accession>A0A1F5UPS4</accession>
<reference evidence="1 2" key="1">
    <citation type="journal article" date="2016" name="Nat. Commun.">
        <title>Thousands of microbial genomes shed light on interconnected biogeochemical processes in an aquifer system.</title>
        <authorList>
            <person name="Anantharaman K."/>
            <person name="Brown C.T."/>
            <person name="Hug L.A."/>
            <person name="Sharon I."/>
            <person name="Castelle C.J."/>
            <person name="Probst A.J."/>
            <person name="Thomas B.C."/>
            <person name="Singh A."/>
            <person name="Wilkins M.J."/>
            <person name="Karaoz U."/>
            <person name="Brodie E.L."/>
            <person name="Williams K.H."/>
            <person name="Hubbard S.S."/>
            <person name="Banfield J.F."/>
        </authorList>
    </citation>
    <scope>NUCLEOTIDE SEQUENCE [LARGE SCALE GENOMIC DNA]</scope>
    <source>
        <strain evidence="2">RBG_16_55_9</strain>
    </source>
</reference>
<evidence type="ECO:0000313" key="2">
    <source>
        <dbReference type="Proteomes" id="UP000179157"/>
    </source>
</evidence>
<comment type="caution">
    <text evidence="1">The sequence shown here is derived from an EMBL/GenBank/DDBJ whole genome shotgun (WGS) entry which is preliminary data.</text>
</comment>
<name>A0A1F5UPS4_FRAXR</name>
<sequence>MLDPRETHAPGTLEKLAAKRDGGKRGAAFLEADNKADPGTYEALWQATIERARGMTLQEREAEFGFDVLKYADLPYEDMF</sequence>
<protein>
    <submittedName>
        <fullName evidence="1">Uncharacterized protein</fullName>
    </submittedName>
</protein>
<gene>
    <name evidence="1" type="ORF">A2Z21_10500</name>
</gene>
<organism evidence="1 2">
    <name type="scientific">Fraserbacteria sp. (strain RBG_16_55_9)</name>
    <dbReference type="NCBI Taxonomy" id="1817864"/>
    <lineage>
        <taxon>Bacteria</taxon>
        <taxon>Candidatus Fraseribacteriota</taxon>
    </lineage>
</organism>
<dbReference type="Proteomes" id="UP000179157">
    <property type="component" value="Unassembled WGS sequence"/>
</dbReference>
<evidence type="ECO:0000313" key="1">
    <source>
        <dbReference type="EMBL" id="OGF53153.1"/>
    </source>
</evidence>
<dbReference type="EMBL" id="MFGX01000114">
    <property type="protein sequence ID" value="OGF53153.1"/>
    <property type="molecule type" value="Genomic_DNA"/>
</dbReference>
<proteinExistence type="predicted"/>